<reference evidence="1" key="1">
    <citation type="submission" date="2022-08" db="EMBL/GenBank/DDBJ databases">
        <authorList>
            <person name="Kallberg Y."/>
            <person name="Tangrot J."/>
            <person name="Rosling A."/>
        </authorList>
    </citation>
    <scope>NUCLEOTIDE SEQUENCE</scope>
    <source>
        <strain evidence="1">Wild A</strain>
    </source>
</reference>
<dbReference type="Proteomes" id="UP001153678">
    <property type="component" value="Unassembled WGS sequence"/>
</dbReference>
<name>A0A9W4SZC8_9GLOM</name>
<dbReference type="OrthoDB" id="2319030at2759"/>
<feature type="non-terminal residue" evidence="1">
    <location>
        <position position="62"/>
    </location>
</feature>
<organism evidence="1 2">
    <name type="scientific">Funneliformis geosporum</name>
    <dbReference type="NCBI Taxonomy" id="1117311"/>
    <lineage>
        <taxon>Eukaryota</taxon>
        <taxon>Fungi</taxon>
        <taxon>Fungi incertae sedis</taxon>
        <taxon>Mucoromycota</taxon>
        <taxon>Glomeromycotina</taxon>
        <taxon>Glomeromycetes</taxon>
        <taxon>Glomerales</taxon>
        <taxon>Glomeraceae</taxon>
        <taxon>Funneliformis</taxon>
    </lineage>
</organism>
<accession>A0A9W4SZC8</accession>
<dbReference type="EMBL" id="CAMKVN010004361">
    <property type="protein sequence ID" value="CAI2186909.1"/>
    <property type="molecule type" value="Genomic_DNA"/>
</dbReference>
<proteinExistence type="predicted"/>
<gene>
    <name evidence="1" type="ORF">FWILDA_LOCUS12811</name>
</gene>
<keyword evidence="2" id="KW-1185">Reference proteome</keyword>
<protein>
    <submittedName>
        <fullName evidence="1">8966_t:CDS:1</fullName>
    </submittedName>
</protein>
<sequence length="62" mass="7168">MSTIFEVIDSLPLPKEETNKLQTYLIKHNQEREILHSALMSPLKTDEAKLELLKEFLKTLSA</sequence>
<evidence type="ECO:0000313" key="2">
    <source>
        <dbReference type="Proteomes" id="UP001153678"/>
    </source>
</evidence>
<comment type="caution">
    <text evidence="1">The sequence shown here is derived from an EMBL/GenBank/DDBJ whole genome shotgun (WGS) entry which is preliminary data.</text>
</comment>
<dbReference type="AlphaFoldDB" id="A0A9W4SZC8"/>
<evidence type="ECO:0000313" key="1">
    <source>
        <dbReference type="EMBL" id="CAI2186909.1"/>
    </source>
</evidence>